<evidence type="ECO:0000256" key="1">
    <source>
        <dbReference type="SAM" id="Phobius"/>
    </source>
</evidence>
<gene>
    <name evidence="2" type="ORF">HCN44_006867</name>
</gene>
<accession>A0A834XY96</accession>
<feature type="transmembrane region" description="Helical" evidence="1">
    <location>
        <begin position="37"/>
        <end position="59"/>
    </location>
</feature>
<comment type="caution">
    <text evidence="2">The sequence shown here is derived from an EMBL/GenBank/DDBJ whole genome shotgun (WGS) entry which is preliminary data.</text>
</comment>
<dbReference type="AlphaFoldDB" id="A0A834XY96"/>
<keyword evidence="1" id="KW-1133">Transmembrane helix</keyword>
<name>A0A834XY96_APHGI</name>
<evidence type="ECO:0000313" key="2">
    <source>
        <dbReference type="EMBL" id="KAF7995760.1"/>
    </source>
</evidence>
<protein>
    <submittedName>
        <fullName evidence="2">Uncharacterized protein</fullName>
    </submittedName>
</protein>
<dbReference type="Proteomes" id="UP000639338">
    <property type="component" value="Unassembled WGS sequence"/>
</dbReference>
<proteinExistence type="predicted"/>
<sequence>MHTKVVSARPHLCVKSTPTDEVQKILVPIPVPIYIPFPVHMFSFPVSIPILSGVYQLVLRRSSEAGVQRRQRRVLDTSSTYVRGEENFNNIMN</sequence>
<reference evidence="2 3" key="1">
    <citation type="submission" date="2020-08" db="EMBL/GenBank/DDBJ databases">
        <title>Aphidius gifuensis genome sequencing and assembly.</title>
        <authorList>
            <person name="Du Z."/>
        </authorList>
    </citation>
    <scope>NUCLEOTIDE SEQUENCE [LARGE SCALE GENOMIC DNA]</scope>
    <source>
        <strain evidence="2">YNYX2018</strain>
        <tissue evidence="2">Adults</tissue>
    </source>
</reference>
<keyword evidence="3" id="KW-1185">Reference proteome</keyword>
<organism evidence="2 3">
    <name type="scientific">Aphidius gifuensis</name>
    <name type="common">Parasitoid wasp</name>
    <dbReference type="NCBI Taxonomy" id="684658"/>
    <lineage>
        <taxon>Eukaryota</taxon>
        <taxon>Metazoa</taxon>
        <taxon>Ecdysozoa</taxon>
        <taxon>Arthropoda</taxon>
        <taxon>Hexapoda</taxon>
        <taxon>Insecta</taxon>
        <taxon>Pterygota</taxon>
        <taxon>Neoptera</taxon>
        <taxon>Endopterygota</taxon>
        <taxon>Hymenoptera</taxon>
        <taxon>Apocrita</taxon>
        <taxon>Ichneumonoidea</taxon>
        <taxon>Braconidae</taxon>
        <taxon>Aphidiinae</taxon>
        <taxon>Aphidius</taxon>
    </lineage>
</organism>
<keyword evidence="1" id="KW-0472">Membrane</keyword>
<dbReference type="EMBL" id="JACMRX010000002">
    <property type="protein sequence ID" value="KAF7995760.1"/>
    <property type="molecule type" value="Genomic_DNA"/>
</dbReference>
<evidence type="ECO:0000313" key="3">
    <source>
        <dbReference type="Proteomes" id="UP000639338"/>
    </source>
</evidence>
<keyword evidence="1" id="KW-0812">Transmembrane</keyword>